<sequence length="349" mass="37297">MIIVLVIICLSILILIHELGHFLTAKFFGIEVEEFGIGFPPQLWSKKMGGTIYSVNALPFGGFVKIHGEDGESQGEKVQNSFSGKSFLEKSGVLLAGVFMNLVLGWLVLSFVLMAGAPEHLILTDVAPNSPAEAAGLQPGDIILRASFSNADLADPVKSGDLIDLVKSAGASPVNLKIGRSGEVLDVDIAGRVNPPEGQGSLGVALSEIGFKPTPFFESFWAGLKETWQIIVLVTAGFWSLLTKIFIEPKIVQTITGPVGIFGLAEQAGSVGLIYLFQLMALISINLAVLNLIPFPALDGGRFLMLIVEKLKGSPISRKIQIAVNLVGFSALILLMIVVTIQDVHKLIK</sequence>
<comment type="subcellular location">
    <subcellularLocation>
        <location evidence="2">Membrane</location>
        <topology evidence="2">Multi-pass membrane protein</topology>
    </subcellularLocation>
</comment>
<keyword evidence="8 11" id="KW-1133">Transmembrane helix</keyword>
<feature type="transmembrane region" description="Helical" evidence="11">
    <location>
        <begin position="93"/>
        <end position="115"/>
    </location>
</feature>
<dbReference type="InterPro" id="IPR004387">
    <property type="entry name" value="Pept_M50_Zn"/>
</dbReference>
<evidence type="ECO:0000313" key="15">
    <source>
        <dbReference type="Proteomes" id="UP000034956"/>
    </source>
</evidence>
<dbReference type="Pfam" id="PF02163">
    <property type="entry name" value="Peptidase_M50"/>
    <property type="match status" value="1"/>
</dbReference>
<keyword evidence="6 11" id="KW-0378">Hydrolase</keyword>
<evidence type="ECO:0000256" key="4">
    <source>
        <dbReference type="ARBA" id="ARBA00022670"/>
    </source>
</evidence>
<evidence type="ECO:0000256" key="6">
    <source>
        <dbReference type="ARBA" id="ARBA00022801"/>
    </source>
</evidence>
<keyword evidence="9 11" id="KW-0482">Metalloprotease</keyword>
<dbReference type="Proteomes" id="UP000034956">
    <property type="component" value="Unassembled WGS sequence"/>
</dbReference>
<evidence type="ECO:0000256" key="5">
    <source>
        <dbReference type="ARBA" id="ARBA00022692"/>
    </source>
</evidence>
<proteinExistence type="inferred from homology"/>
<gene>
    <name evidence="14" type="ORF">UY23_C0003G0003</name>
</gene>
<dbReference type="EMBL" id="LCPF01000003">
    <property type="protein sequence ID" value="KKU91165.1"/>
    <property type="molecule type" value="Genomic_DNA"/>
</dbReference>
<evidence type="ECO:0000313" key="14">
    <source>
        <dbReference type="EMBL" id="KKU91165.1"/>
    </source>
</evidence>
<keyword evidence="10 11" id="KW-0472">Membrane</keyword>
<keyword evidence="7 11" id="KW-0862">Zinc</keyword>
<comment type="caution">
    <text evidence="14">The sequence shown here is derived from an EMBL/GenBank/DDBJ whole genome shotgun (WGS) entry which is preliminary data.</text>
</comment>
<keyword evidence="4 14" id="KW-0645">Protease</keyword>
<dbReference type="GO" id="GO:0006508">
    <property type="term" value="P:proteolysis"/>
    <property type="evidence" value="ECO:0007669"/>
    <property type="project" value="UniProtKB-KW"/>
</dbReference>
<dbReference type="InterPro" id="IPR008915">
    <property type="entry name" value="Peptidase_M50"/>
</dbReference>
<evidence type="ECO:0000256" key="9">
    <source>
        <dbReference type="ARBA" id="ARBA00023049"/>
    </source>
</evidence>
<protein>
    <recommendedName>
        <fullName evidence="11">Zinc metalloprotease</fullName>
        <ecNumber evidence="11">3.4.24.-</ecNumber>
    </recommendedName>
</protein>
<dbReference type="CDD" id="cd06163">
    <property type="entry name" value="S2P-M50_PDZ_RseP-like"/>
    <property type="match status" value="1"/>
</dbReference>
<feature type="transmembrane region" description="Helical" evidence="11">
    <location>
        <begin position="320"/>
        <end position="341"/>
    </location>
</feature>
<evidence type="ECO:0000256" key="3">
    <source>
        <dbReference type="ARBA" id="ARBA00007931"/>
    </source>
</evidence>
<keyword evidence="11" id="KW-0479">Metal-binding</keyword>
<comment type="similarity">
    <text evidence="3 11">Belongs to the peptidase M50B family.</text>
</comment>
<dbReference type="InterPro" id="IPR036034">
    <property type="entry name" value="PDZ_sf"/>
</dbReference>
<dbReference type="Pfam" id="PF17820">
    <property type="entry name" value="PDZ_6"/>
    <property type="match status" value="1"/>
</dbReference>
<feature type="domain" description="Peptidase M50" evidence="12">
    <location>
        <begin position="6"/>
        <end position="335"/>
    </location>
</feature>
<evidence type="ECO:0000256" key="11">
    <source>
        <dbReference type="RuleBase" id="RU362031"/>
    </source>
</evidence>
<dbReference type="AlphaFoldDB" id="A0A0G1XA01"/>
<name>A0A0G1XA01_9BACT</name>
<evidence type="ECO:0000256" key="2">
    <source>
        <dbReference type="ARBA" id="ARBA00004141"/>
    </source>
</evidence>
<dbReference type="EC" id="3.4.24.-" evidence="11"/>
<dbReference type="PANTHER" id="PTHR42837:SF2">
    <property type="entry name" value="MEMBRANE METALLOPROTEASE ARASP2, CHLOROPLASTIC-RELATED"/>
    <property type="match status" value="1"/>
</dbReference>
<evidence type="ECO:0000259" key="13">
    <source>
        <dbReference type="Pfam" id="PF17820"/>
    </source>
</evidence>
<dbReference type="Gene3D" id="2.30.42.10">
    <property type="match status" value="1"/>
</dbReference>
<dbReference type="SUPFAM" id="SSF50156">
    <property type="entry name" value="PDZ domain-like"/>
    <property type="match status" value="1"/>
</dbReference>
<accession>A0A0G1XA01</accession>
<dbReference type="NCBIfam" id="TIGR00054">
    <property type="entry name" value="RIP metalloprotease RseP"/>
    <property type="match status" value="1"/>
</dbReference>
<evidence type="ECO:0000256" key="7">
    <source>
        <dbReference type="ARBA" id="ARBA00022833"/>
    </source>
</evidence>
<evidence type="ECO:0000256" key="8">
    <source>
        <dbReference type="ARBA" id="ARBA00022989"/>
    </source>
</evidence>
<dbReference type="GO" id="GO:0016020">
    <property type="term" value="C:membrane"/>
    <property type="evidence" value="ECO:0007669"/>
    <property type="project" value="UniProtKB-SubCell"/>
</dbReference>
<reference evidence="14 15" key="1">
    <citation type="journal article" date="2015" name="Nature">
        <title>rRNA introns, odd ribosomes, and small enigmatic genomes across a large radiation of phyla.</title>
        <authorList>
            <person name="Brown C.T."/>
            <person name="Hug L.A."/>
            <person name="Thomas B.C."/>
            <person name="Sharon I."/>
            <person name="Castelle C.J."/>
            <person name="Singh A."/>
            <person name="Wilkins M.J."/>
            <person name="Williams K.H."/>
            <person name="Banfield J.F."/>
        </authorList>
    </citation>
    <scope>NUCLEOTIDE SEQUENCE [LARGE SCALE GENOMIC DNA]</scope>
</reference>
<keyword evidence="5 11" id="KW-0812">Transmembrane</keyword>
<dbReference type="GO" id="GO:0046872">
    <property type="term" value="F:metal ion binding"/>
    <property type="evidence" value="ECO:0007669"/>
    <property type="project" value="UniProtKB-KW"/>
</dbReference>
<evidence type="ECO:0000256" key="10">
    <source>
        <dbReference type="ARBA" id="ARBA00023136"/>
    </source>
</evidence>
<organism evidence="14 15">
    <name type="scientific">Candidatus Jorgensenbacteria bacterium GW2011_GWA1_48_11</name>
    <dbReference type="NCBI Taxonomy" id="1618660"/>
    <lineage>
        <taxon>Bacteria</taxon>
        <taxon>Candidatus Joergenseniibacteriota</taxon>
    </lineage>
</organism>
<dbReference type="GO" id="GO:0004222">
    <property type="term" value="F:metalloendopeptidase activity"/>
    <property type="evidence" value="ECO:0007669"/>
    <property type="project" value="InterPro"/>
</dbReference>
<evidence type="ECO:0000259" key="12">
    <source>
        <dbReference type="Pfam" id="PF02163"/>
    </source>
</evidence>
<dbReference type="PANTHER" id="PTHR42837">
    <property type="entry name" value="REGULATOR OF SIGMA-E PROTEASE RSEP"/>
    <property type="match status" value="1"/>
</dbReference>
<dbReference type="InterPro" id="IPR041489">
    <property type="entry name" value="PDZ_6"/>
</dbReference>
<dbReference type="PATRIC" id="fig|1618660.3.peg.509"/>
<feature type="domain" description="PDZ" evidence="13">
    <location>
        <begin position="124"/>
        <end position="145"/>
    </location>
</feature>
<comment type="cofactor">
    <cofactor evidence="1 11">
        <name>Zn(2+)</name>
        <dbReference type="ChEBI" id="CHEBI:29105"/>
    </cofactor>
</comment>
<evidence type="ECO:0000256" key="1">
    <source>
        <dbReference type="ARBA" id="ARBA00001947"/>
    </source>
</evidence>